<reference evidence="1 2" key="1">
    <citation type="journal article" date="2018" name="Sci. Rep.">
        <title>Genomic signatures of local adaptation to the degree of environmental predictability in rotifers.</title>
        <authorList>
            <person name="Franch-Gras L."/>
            <person name="Hahn C."/>
            <person name="Garcia-Roger E.M."/>
            <person name="Carmona M.J."/>
            <person name="Serra M."/>
            <person name="Gomez A."/>
        </authorList>
    </citation>
    <scope>NUCLEOTIDE SEQUENCE [LARGE SCALE GENOMIC DNA]</scope>
    <source>
        <strain evidence="1">HYR1</strain>
    </source>
</reference>
<feature type="non-terminal residue" evidence="1">
    <location>
        <position position="1"/>
    </location>
</feature>
<protein>
    <submittedName>
        <fullName evidence="1">Uncharacterized protein</fullName>
    </submittedName>
</protein>
<dbReference type="EMBL" id="REGN01005841">
    <property type="protein sequence ID" value="RNA11817.1"/>
    <property type="molecule type" value="Genomic_DNA"/>
</dbReference>
<sequence length="45" mass="5127">ILIAKEYRGREYYDNEISIAACQVANRSLLKDLVSEPLAGKRVPY</sequence>
<dbReference type="OrthoDB" id="2414538at2759"/>
<accession>A0A3M7QK37</accession>
<dbReference type="Proteomes" id="UP000276133">
    <property type="component" value="Unassembled WGS sequence"/>
</dbReference>
<keyword evidence="2" id="KW-1185">Reference proteome</keyword>
<dbReference type="AlphaFoldDB" id="A0A3M7QK37"/>
<proteinExistence type="predicted"/>
<gene>
    <name evidence="1" type="ORF">BpHYR1_018413</name>
</gene>
<organism evidence="1 2">
    <name type="scientific">Brachionus plicatilis</name>
    <name type="common">Marine rotifer</name>
    <name type="synonym">Brachionus muelleri</name>
    <dbReference type="NCBI Taxonomy" id="10195"/>
    <lineage>
        <taxon>Eukaryota</taxon>
        <taxon>Metazoa</taxon>
        <taxon>Spiralia</taxon>
        <taxon>Gnathifera</taxon>
        <taxon>Rotifera</taxon>
        <taxon>Eurotatoria</taxon>
        <taxon>Monogononta</taxon>
        <taxon>Pseudotrocha</taxon>
        <taxon>Ploima</taxon>
        <taxon>Brachionidae</taxon>
        <taxon>Brachionus</taxon>
    </lineage>
</organism>
<evidence type="ECO:0000313" key="1">
    <source>
        <dbReference type="EMBL" id="RNA11817.1"/>
    </source>
</evidence>
<evidence type="ECO:0000313" key="2">
    <source>
        <dbReference type="Proteomes" id="UP000276133"/>
    </source>
</evidence>
<comment type="caution">
    <text evidence="1">The sequence shown here is derived from an EMBL/GenBank/DDBJ whole genome shotgun (WGS) entry which is preliminary data.</text>
</comment>
<name>A0A3M7QK37_BRAPC</name>